<proteinExistence type="predicted"/>
<keyword evidence="1" id="KW-0472">Membrane</keyword>
<protein>
    <submittedName>
        <fullName evidence="2">Uncharacterized protein</fullName>
    </submittedName>
</protein>
<keyword evidence="1" id="KW-0812">Transmembrane</keyword>
<accession>A0A812N431</accession>
<gene>
    <name evidence="2" type="ORF">SNAT2548_LOCUS15839</name>
</gene>
<reference evidence="2" key="1">
    <citation type="submission" date="2021-02" db="EMBL/GenBank/DDBJ databases">
        <authorList>
            <person name="Dougan E. K."/>
            <person name="Rhodes N."/>
            <person name="Thang M."/>
            <person name="Chan C."/>
        </authorList>
    </citation>
    <scope>NUCLEOTIDE SEQUENCE</scope>
</reference>
<evidence type="ECO:0000256" key="1">
    <source>
        <dbReference type="SAM" id="Phobius"/>
    </source>
</evidence>
<name>A0A812N431_9DINO</name>
<dbReference type="OrthoDB" id="446619at2759"/>
<keyword evidence="1" id="KW-1133">Transmembrane helix</keyword>
<evidence type="ECO:0000313" key="2">
    <source>
        <dbReference type="EMBL" id="CAE7301115.1"/>
    </source>
</evidence>
<sequence length="319" mass="36172">MILAFIEKVLLQGFRTITVPRAKSAPQELFRTDAKAEGSEMWLGGWACSDASTPWECRWFAEKVQHTDAPWFYQAGQSYRSIAALELLSTLVAVHLFAPLQPTSATFTCSAATDNRGNSFLTSRWLTTSFPLCVVLMDLAAVLQSKSLMLDLHWAPRFQNTVADSLTNQDFKDFDPSKRVRFDVSQYRGLVLRELLESGAELYTERSLHLGRSERVAFCHRRNQRQRSWLQPTRGNDVRCCSSFLRKGGRVQVASCNLFVCGGMSRTAAPFSHNCTFCDSRQKWSVRVPLLVTDSHDSHVLGTFCWVGFWFFLGFLVAR</sequence>
<comment type="caution">
    <text evidence="2">The sequence shown here is derived from an EMBL/GenBank/DDBJ whole genome shotgun (WGS) entry which is preliminary data.</text>
</comment>
<dbReference type="AlphaFoldDB" id="A0A812N431"/>
<organism evidence="2 3">
    <name type="scientific">Symbiodinium natans</name>
    <dbReference type="NCBI Taxonomy" id="878477"/>
    <lineage>
        <taxon>Eukaryota</taxon>
        <taxon>Sar</taxon>
        <taxon>Alveolata</taxon>
        <taxon>Dinophyceae</taxon>
        <taxon>Suessiales</taxon>
        <taxon>Symbiodiniaceae</taxon>
        <taxon>Symbiodinium</taxon>
    </lineage>
</organism>
<dbReference type="Proteomes" id="UP000604046">
    <property type="component" value="Unassembled WGS sequence"/>
</dbReference>
<keyword evidence="3" id="KW-1185">Reference proteome</keyword>
<evidence type="ECO:0000313" key="3">
    <source>
        <dbReference type="Proteomes" id="UP000604046"/>
    </source>
</evidence>
<feature type="transmembrane region" description="Helical" evidence="1">
    <location>
        <begin position="300"/>
        <end position="318"/>
    </location>
</feature>
<dbReference type="EMBL" id="CAJNDS010002066">
    <property type="protein sequence ID" value="CAE7301115.1"/>
    <property type="molecule type" value="Genomic_DNA"/>
</dbReference>